<organism evidence="1 2">
    <name type="scientific">Aphis craccivora</name>
    <name type="common">Cowpea aphid</name>
    <dbReference type="NCBI Taxonomy" id="307492"/>
    <lineage>
        <taxon>Eukaryota</taxon>
        <taxon>Metazoa</taxon>
        <taxon>Ecdysozoa</taxon>
        <taxon>Arthropoda</taxon>
        <taxon>Hexapoda</taxon>
        <taxon>Insecta</taxon>
        <taxon>Pterygota</taxon>
        <taxon>Neoptera</taxon>
        <taxon>Paraneoptera</taxon>
        <taxon>Hemiptera</taxon>
        <taxon>Sternorrhyncha</taxon>
        <taxon>Aphidomorpha</taxon>
        <taxon>Aphidoidea</taxon>
        <taxon>Aphididae</taxon>
        <taxon>Aphidini</taxon>
        <taxon>Aphis</taxon>
        <taxon>Aphis</taxon>
    </lineage>
</organism>
<keyword evidence="2" id="KW-1185">Reference proteome</keyword>
<sequence>MKNVLLKKIISDVKGTNFFIFTSVDKVIKPNLTKKNSIIIFDDVICDP</sequence>
<evidence type="ECO:0000313" key="2">
    <source>
        <dbReference type="Proteomes" id="UP000478052"/>
    </source>
</evidence>
<dbReference type="EMBL" id="VUJU01016879">
    <property type="protein sequence ID" value="KAF0686840.1"/>
    <property type="molecule type" value="Genomic_DNA"/>
</dbReference>
<dbReference type="AlphaFoldDB" id="A0A6G0VID2"/>
<proteinExistence type="predicted"/>
<comment type="caution">
    <text evidence="1">The sequence shown here is derived from an EMBL/GenBank/DDBJ whole genome shotgun (WGS) entry which is preliminary data.</text>
</comment>
<protein>
    <submittedName>
        <fullName evidence="1">Uncharacterized protein</fullName>
    </submittedName>
</protein>
<evidence type="ECO:0000313" key="1">
    <source>
        <dbReference type="EMBL" id="KAF0686840.1"/>
    </source>
</evidence>
<feature type="non-terminal residue" evidence="1">
    <location>
        <position position="48"/>
    </location>
</feature>
<name>A0A6G0VID2_APHCR</name>
<reference evidence="1 2" key="1">
    <citation type="submission" date="2019-08" db="EMBL/GenBank/DDBJ databases">
        <title>Whole genome of Aphis craccivora.</title>
        <authorList>
            <person name="Voronova N.V."/>
            <person name="Shulinski R.S."/>
            <person name="Bandarenka Y.V."/>
            <person name="Zhorov D.G."/>
            <person name="Warner D."/>
        </authorList>
    </citation>
    <scope>NUCLEOTIDE SEQUENCE [LARGE SCALE GENOMIC DNA]</scope>
    <source>
        <strain evidence="1">180601</strain>
        <tissue evidence="1">Whole Body</tissue>
    </source>
</reference>
<gene>
    <name evidence="1" type="ORF">FWK35_00033693</name>
</gene>
<dbReference type="Proteomes" id="UP000478052">
    <property type="component" value="Unassembled WGS sequence"/>
</dbReference>
<accession>A0A6G0VID2</accession>